<dbReference type="EMBL" id="PNXY01000003">
    <property type="protein sequence ID" value="PMS32908.1"/>
    <property type="molecule type" value="Genomic_DNA"/>
</dbReference>
<reference evidence="1 2" key="1">
    <citation type="submission" date="2018-01" db="EMBL/GenBank/DDBJ databases">
        <title>Whole genome analyses suggest that Burkholderia sensu lato contains two further novel genera in the rhizoxinica-symbiotica group Mycetohabitans gen. nov., and Trinickia gen. nov.: implications for the evolution of diazotrophy and nodulation in the Burkholderiaceae.</title>
        <authorList>
            <person name="Estrada-de los Santos P."/>
            <person name="Palmer M."/>
            <person name="Chavez-Ramirez B."/>
            <person name="Beukes C."/>
            <person name="Steenkamp E.T."/>
            <person name="Hirsch A.M."/>
            <person name="Manyaka P."/>
            <person name="Maluk M."/>
            <person name="Lafos M."/>
            <person name="Crook M."/>
            <person name="Gross E."/>
            <person name="Simon M.F."/>
            <person name="Bueno dos Reis Junior F."/>
            <person name="Poole P.S."/>
            <person name="Venter S.N."/>
            <person name="James E.K."/>
        </authorList>
    </citation>
    <scope>NUCLEOTIDE SEQUENCE [LARGE SCALE GENOMIC DNA]</scope>
    <source>
        <strain evidence="1 2">WSM 3937</strain>
    </source>
</reference>
<evidence type="ECO:0000313" key="2">
    <source>
        <dbReference type="Proteomes" id="UP000235659"/>
    </source>
</evidence>
<sequence length="59" mass="6793">MANLLMRITANADFMMQFGVLVEQPGETLTKMTNRYEAGVHQKYCCSWSGHSPFQEYDD</sequence>
<dbReference type="Proteomes" id="UP000235659">
    <property type="component" value="Unassembled WGS sequence"/>
</dbReference>
<organism evidence="1 2">
    <name type="scientific">Paraburkholderia rhynchosiae</name>
    <dbReference type="NCBI Taxonomy" id="487049"/>
    <lineage>
        <taxon>Bacteria</taxon>
        <taxon>Pseudomonadati</taxon>
        <taxon>Pseudomonadota</taxon>
        <taxon>Betaproteobacteria</taxon>
        <taxon>Burkholderiales</taxon>
        <taxon>Burkholderiaceae</taxon>
        <taxon>Paraburkholderia</taxon>
    </lineage>
</organism>
<name>A0ABX4V9R6_9BURK</name>
<comment type="caution">
    <text evidence="1">The sequence shown here is derived from an EMBL/GenBank/DDBJ whole genome shotgun (WGS) entry which is preliminary data.</text>
</comment>
<evidence type="ECO:0000313" key="1">
    <source>
        <dbReference type="EMBL" id="PMS32908.1"/>
    </source>
</evidence>
<protein>
    <submittedName>
        <fullName evidence="1">Uncharacterized protein</fullName>
    </submittedName>
</protein>
<gene>
    <name evidence="1" type="ORF">C0Z16_05020</name>
</gene>
<dbReference type="RefSeq" id="WP_102631101.1">
    <property type="nucleotide sequence ID" value="NZ_PNXY01000003.1"/>
</dbReference>
<proteinExistence type="predicted"/>
<keyword evidence="2" id="KW-1185">Reference proteome</keyword>
<accession>A0ABX4V9R6</accession>